<keyword evidence="2" id="KW-1185">Reference proteome</keyword>
<dbReference type="RefSeq" id="XP_033528279.1">
    <property type="nucleotide sequence ID" value="XM_033661853.1"/>
</dbReference>
<dbReference type="GeneID" id="54402285"/>
<sequence>MALMQVCRQIRSEFKPMFMGRWRRETVKICATELSEYIETFYDEQEKLQGCPGYIDFYLDEESHASDVQSFWEFDFTSALQMICRNPEFKLNPCKIGYDWIGSQTCYAMKAFMEFCKADTRDCLVNGSVKTVTIDWSGRLIYDFPLIKVEMLQEDLSRLQNEFATFLLNHEEHRTSVSPETLLLIAVPT</sequence>
<evidence type="ECO:0000313" key="2">
    <source>
        <dbReference type="Proteomes" id="UP000799771"/>
    </source>
</evidence>
<dbReference type="Proteomes" id="UP000799771">
    <property type="component" value="Unassembled WGS sequence"/>
</dbReference>
<evidence type="ECO:0000313" key="1">
    <source>
        <dbReference type="EMBL" id="KAF2133892.1"/>
    </source>
</evidence>
<dbReference type="AlphaFoldDB" id="A0A6A6APH3"/>
<dbReference type="EMBL" id="ML977498">
    <property type="protein sequence ID" value="KAF2133892.1"/>
    <property type="molecule type" value="Genomic_DNA"/>
</dbReference>
<accession>A0A6A6APH3</accession>
<reference evidence="1" key="1">
    <citation type="journal article" date="2020" name="Stud. Mycol.">
        <title>101 Dothideomycetes genomes: a test case for predicting lifestyles and emergence of pathogens.</title>
        <authorList>
            <person name="Haridas S."/>
            <person name="Albert R."/>
            <person name="Binder M."/>
            <person name="Bloem J."/>
            <person name="Labutti K."/>
            <person name="Salamov A."/>
            <person name="Andreopoulos B."/>
            <person name="Baker S."/>
            <person name="Barry K."/>
            <person name="Bills G."/>
            <person name="Bluhm B."/>
            <person name="Cannon C."/>
            <person name="Castanera R."/>
            <person name="Culley D."/>
            <person name="Daum C."/>
            <person name="Ezra D."/>
            <person name="Gonzalez J."/>
            <person name="Henrissat B."/>
            <person name="Kuo A."/>
            <person name="Liang C."/>
            <person name="Lipzen A."/>
            <person name="Lutzoni F."/>
            <person name="Magnuson J."/>
            <person name="Mondo S."/>
            <person name="Nolan M."/>
            <person name="Ohm R."/>
            <person name="Pangilinan J."/>
            <person name="Park H.-J."/>
            <person name="Ramirez L."/>
            <person name="Alfaro M."/>
            <person name="Sun H."/>
            <person name="Tritt A."/>
            <person name="Yoshinaga Y."/>
            <person name="Zwiers L.-H."/>
            <person name="Turgeon B."/>
            <person name="Goodwin S."/>
            <person name="Spatafora J."/>
            <person name="Crous P."/>
            <person name="Grigoriev I."/>
        </authorList>
    </citation>
    <scope>NUCLEOTIDE SEQUENCE</scope>
    <source>
        <strain evidence="1">CBS 119687</strain>
    </source>
</reference>
<proteinExistence type="predicted"/>
<name>A0A6A6APH3_9PLEO</name>
<organism evidence="1 2">
    <name type="scientific">Dothidotthia symphoricarpi CBS 119687</name>
    <dbReference type="NCBI Taxonomy" id="1392245"/>
    <lineage>
        <taxon>Eukaryota</taxon>
        <taxon>Fungi</taxon>
        <taxon>Dikarya</taxon>
        <taxon>Ascomycota</taxon>
        <taxon>Pezizomycotina</taxon>
        <taxon>Dothideomycetes</taxon>
        <taxon>Pleosporomycetidae</taxon>
        <taxon>Pleosporales</taxon>
        <taxon>Dothidotthiaceae</taxon>
        <taxon>Dothidotthia</taxon>
    </lineage>
</organism>
<gene>
    <name evidence="1" type="ORF">P153DRAFT_100622</name>
</gene>
<protein>
    <submittedName>
        <fullName evidence="1">Uncharacterized protein</fullName>
    </submittedName>
</protein>